<accession>A0A158AGU9</accession>
<dbReference type="STRING" id="1777143.AWB82_02331"/>
<evidence type="ECO:0000313" key="2">
    <source>
        <dbReference type="EMBL" id="SAK57054.1"/>
    </source>
</evidence>
<dbReference type="EMBL" id="FCOJ02000013">
    <property type="protein sequence ID" value="SAK57054.1"/>
    <property type="molecule type" value="Genomic_DNA"/>
</dbReference>
<comment type="caution">
    <text evidence="2">The sequence shown here is derived from an EMBL/GenBank/DDBJ whole genome shotgun (WGS) entry which is preliminary data.</text>
</comment>
<dbReference type="SUPFAM" id="SSF101967">
    <property type="entry name" value="Adhesin YadA, collagen-binding domain"/>
    <property type="match status" value="1"/>
</dbReference>
<dbReference type="InterPro" id="IPR011049">
    <property type="entry name" value="Serralysin-like_metalloprot_C"/>
</dbReference>
<dbReference type="Gene3D" id="2.150.10.10">
    <property type="entry name" value="Serralysin-like metalloprotease, C-terminal"/>
    <property type="match status" value="1"/>
</dbReference>
<evidence type="ECO:0000259" key="1">
    <source>
        <dbReference type="Pfam" id="PF05662"/>
    </source>
</evidence>
<gene>
    <name evidence="2" type="ORF">AWB82_02331</name>
</gene>
<dbReference type="GO" id="GO:0019867">
    <property type="term" value="C:outer membrane"/>
    <property type="evidence" value="ECO:0007669"/>
    <property type="project" value="InterPro"/>
</dbReference>
<dbReference type="Pfam" id="PF05662">
    <property type="entry name" value="YadA_stalk"/>
    <property type="match status" value="1"/>
</dbReference>
<dbReference type="InterPro" id="IPR008635">
    <property type="entry name" value="Coiled_stalk_dom"/>
</dbReference>
<dbReference type="RefSeq" id="WP_159462578.1">
    <property type="nucleotide sequence ID" value="NZ_FCOJ02000013.1"/>
</dbReference>
<organism evidence="2 3">
    <name type="scientific">Caballeronia glebae</name>
    <dbReference type="NCBI Taxonomy" id="1777143"/>
    <lineage>
        <taxon>Bacteria</taxon>
        <taxon>Pseudomonadati</taxon>
        <taxon>Pseudomonadota</taxon>
        <taxon>Betaproteobacteria</taxon>
        <taxon>Burkholderiales</taxon>
        <taxon>Burkholderiaceae</taxon>
        <taxon>Caballeronia</taxon>
    </lineage>
</organism>
<protein>
    <submittedName>
        <fullName evidence="2">Hemagglutinin</fullName>
    </submittedName>
</protein>
<dbReference type="Proteomes" id="UP000054596">
    <property type="component" value="Unassembled WGS sequence"/>
</dbReference>
<keyword evidence="3" id="KW-1185">Reference proteome</keyword>
<proteinExistence type="predicted"/>
<sequence length="72" mass="7301">MTLSENGNYFSPDSTNAAIVVGATNTGTQGVVSLYGPKGINLMNQTSLNSNRIVSLAAGVNATDAVNVSQLA</sequence>
<reference evidence="2" key="1">
    <citation type="submission" date="2016-01" db="EMBL/GenBank/DDBJ databases">
        <authorList>
            <person name="Peeters C."/>
        </authorList>
    </citation>
    <scope>NUCLEOTIDE SEQUENCE [LARGE SCALE GENOMIC DNA]</scope>
    <source>
        <strain evidence="2">LMG 29325</strain>
    </source>
</reference>
<dbReference type="AlphaFoldDB" id="A0A158AGU9"/>
<evidence type="ECO:0000313" key="3">
    <source>
        <dbReference type="Proteomes" id="UP000054596"/>
    </source>
</evidence>
<name>A0A158AGU9_9BURK</name>
<feature type="domain" description="Trimeric autotransporter adhesin YadA-like stalk" evidence="1">
    <location>
        <begin position="52"/>
        <end position="71"/>
    </location>
</feature>